<proteinExistence type="predicted"/>
<sequence>MFQFETCTGIKKARVFLDNFDFIQNKSLISILDHFFPCFLPETVKDILAKSFETQKQNASQKKIETHPGNAI</sequence>
<accession>A0A0F9JWH0</accession>
<evidence type="ECO:0000313" key="1">
    <source>
        <dbReference type="EMBL" id="KKM74179.1"/>
    </source>
</evidence>
<gene>
    <name evidence="1" type="ORF">LCGC14_1402950</name>
</gene>
<name>A0A0F9JWH0_9ZZZZ</name>
<protein>
    <submittedName>
        <fullName evidence="1">Uncharacterized protein</fullName>
    </submittedName>
</protein>
<reference evidence="1" key="1">
    <citation type="journal article" date="2015" name="Nature">
        <title>Complex archaea that bridge the gap between prokaryotes and eukaryotes.</title>
        <authorList>
            <person name="Spang A."/>
            <person name="Saw J.H."/>
            <person name="Jorgensen S.L."/>
            <person name="Zaremba-Niedzwiedzka K."/>
            <person name="Martijn J."/>
            <person name="Lind A.E."/>
            <person name="van Eijk R."/>
            <person name="Schleper C."/>
            <person name="Guy L."/>
            <person name="Ettema T.J."/>
        </authorList>
    </citation>
    <scope>NUCLEOTIDE SEQUENCE</scope>
</reference>
<organism evidence="1">
    <name type="scientific">marine sediment metagenome</name>
    <dbReference type="NCBI Taxonomy" id="412755"/>
    <lineage>
        <taxon>unclassified sequences</taxon>
        <taxon>metagenomes</taxon>
        <taxon>ecological metagenomes</taxon>
    </lineage>
</organism>
<dbReference type="AlphaFoldDB" id="A0A0F9JWH0"/>
<comment type="caution">
    <text evidence="1">The sequence shown here is derived from an EMBL/GenBank/DDBJ whole genome shotgun (WGS) entry which is preliminary data.</text>
</comment>
<dbReference type="EMBL" id="LAZR01009182">
    <property type="protein sequence ID" value="KKM74179.1"/>
    <property type="molecule type" value="Genomic_DNA"/>
</dbReference>